<evidence type="ECO:0000313" key="3">
    <source>
        <dbReference type="Proteomes" id="UP001272987"/>
    </source>
</evidence>
<proteinExistence type="predicted"/>
<dbReference type="InterPro" id="IPR054202">
    <property type="entry name" value="DUF6907"/>
</dbReference>
<reference evidence="1 3" key="1">
    <citation type="journal article" date="2023" name="Microb. Genom.">
        <title>Mesoterricola silvestris gen. nov., sp. nov., Mesoterricola sediminis sp. nov., Geothrix oryzae sp. nov., Geothrix edaphica sp. nov., Geothrix rubra sp. nov., and Geothrix limicola sp. nov., six novel members of Acidobacteriota isolated from soils.</title>
        <authorList>
            <person name="Weisberg A.J."/>
            <person name="Pearce E."/>
            <person name="Kramer C.G."/>
            <person name="Chang J.H."/>
            <person name="Clarke C.R."/>
        </authorList>
    </citation>
    <scope>NUCLEOTIDE SEQUENCE</scope>
    <source>
        <strain evidence="2 3">NB05-1H</strain>
        <strain evidence="1">NRRL_B-16521</strain>
    </source>
</reference>
<evidence type="ECO:0000313" key="1">
    <source>
        <dbReference type="EMBL" id="MDX2967282.1"/>
    </source>
</evidence>
<evidence type="ECO:0000313" key="2">
    <source>
        <dbReference type="EMBL" id="MDX3016750.1"/>
    </source>
</evidence>
<gene>
    <name evidence="1" type="ORF">PV399_47450</name>
    <name evidence="2" type="ORF">PV666_02480</name>
</gene>
<dbReference type="Proteomes" id="UP001272987">
    <property type="component" value="Unassembled WGS sequence"/>
</dbReference>
<dbReference type="Proteomes" id="UP001282288">
    <property type="component" value="Unassembled WGS sequence"/>
</dbReference>
<dbReference type="EMBL" id="JARAWC010000092">
    <property type="protein sequence ID" value="MDX2967282.1"/>
    <property type="molecule type" value="Genomic_DNA"/>
</dbReference>
<dbReference type="EMBL" id="JARAWP010000001">
    <property type="protein sequence ID" value="MDX3016750.1"/>
    <property type="molecule type" value="Genomic_DNA"/>
</dbReference>
<comment type="caution">
    <text evidence="1">The sequence shown here is derived from an EMBL/GenBank/DDBJ whole genome shotgun (WGS) entry which is preliminary data.</text>
</comment>
<sequence length="125" mass="13575">MSIEPRTATVNVLVTKTLPVAEPEWCTGHDDRAQFLTDITHNGPEITARITVAGATATFLTAWISQSPYLPDPEPLPVLAIEIDGDIINCGPDDVRTFTRLVRAHCDVLDGLAVELERVRDGAAQ</sequence>
<dbReference type="RefSeq" id="WP_010356570.1">
    <property type="nucleotide sequence ID" value="NZ_JAGJBY010000004.1"/>
</dbReference>
<accession>A0AAP6BMP3</accession>
<dbReference type="Pfam" id="PF21848">
    <property type="entry name" value="DUF6907"/>
    <property type="match status" value="1"/>
</dbReference>
<organism evidence="1 4">
    <name type="scientific">Streptomyces acidiscabies</name>
    <dbReference type="NCBI Taxonomy" id="42234"/>
    <lineage>
        <taxon>Bacteria</taxon>
        <taxon>Bacillati</taxon>
        <taxon>Actinomycetota</taxon>
        <taxon>Actinomycetes</taxon>
        <taxon>Kitasatosporales</taxon>
        <taxon>Streptomycetaceae</taxon>
        <taxon>Streptomyces</taxon>
    </lineage>
</organism>
<dbReference type="GeneID" id="69813972"/>
<dbReference type="AlphaFoldDB" id="A0AAP6BMP3"/>
<evidence type="ECO:0000313" key="4">
    <source>
        <dbReference type="Proteomes" id="UP001282288"/>
    </source>
</evidence>
<keyword evidence="3" id="KW-1185">Reference proteome</keyword>
<protein>
    <submittedName>
        <fullName evidence="1">Uncharacterized protein</fullName>
    </submittedName>
</protein>
<name>A0AAP6BMP3_9ACTN</name>